<accession>A0A1H9AAW9</accession>
<dbReference type="STRING" id="1855383.SAMN05216548_101361"/>
<dbReference type="FunFam" id="3.40.50.1820:FF:000089">
    <property type="entry name" value="Alpha/beta hydrolase"/>
    <property type="match status" value="1"/>
</dbReference>
<protein>
    <submittedName>
        <fullName evidence="5">Acetyl esterase</fullName>
    </submittedName>
</protein>
<organism evidence="5 6">
    <name type="scientific">Faunimonas pinastri</name>
    <dbReference type="NCBI Taxonomy" id="1855383"/>
    <lineage>
        <taxon>Bacteria</taxon>
        <taxon>Pseudomonadati</taxon>
        <taxon>Pseudomonadota</taxon>
        <taxon>Alphaproteobacteria</taxon>
        <taxon>Hyphomicrobiales</taxon>
        <taxon>Afifellaceae</taxon>
        <taxon>Faunimonas</taxon>
    </lineage>
</organism>
<dbReference type="InterPro" id="IPR033140">
    <property type="entry name" value="Lipase_GDXG_put_SER_AS"/>
</dbReference>
<gene>
    <name evidence="5" type="ORF">SAMN05216548_101361</name>
</gene>
<sequence>MSLDPSSRMMLKAIGRNLDPDLLSDIPRLRDLANRQMTPRWFSRLQVRSVRATTVPGADGPLPARIYRPRTSRPLGVIVYFHGGGFVHCGLDSHDNICCRLARISRSVVVSVDYRLAPEHPFPAAPDDAYAATVWVAEHAAELAGEGAPIGVAGDSAGGNLAAVVSQMARDRGGPEIAFQLLYYPTTHGLADVPSRRENAEGYLLTGEIMQWYLDRYVPDEKDRRDPRFAPFLAESLAGLPPALVVVAGYDPLRDEGIEYGERMRRAGVAVRLARFPATFHGFVNFYPVIPAGRQAISQGAIAVRKAFLRR</sequence>
<evidence type="ECO:0000313" key="6">
    <source>
        <dbReference type="Proteomes" id="UP000199647"/>
    </source>
</evidence>
<keyword evidence="6" id="KW-1185">Reference proteome</keyword>
<dbReference type="InterPro" id="IPR029058">
    <property type="entry name" value="AB_hydrolase_fold"/>
</dbReference>
<evidence type="ECO:0000313" key="5">
    <source>
        <dbReference type="EMBL" id="SEP73148.1"/>
    </source>
</evidence>
<feature type="active site" evidence="3">
    <location>
        <position position="156"/>
    </location>
</feature>
<keyword evidence="2" id="KW-0378">Hydrolase</keyword>
<dbReference type="AlphaFoldDB" id="A0A1H9AAW9"/>
<dbReference type="EMBL" id="FOFG01000001">
    <property type="protein sequence ID" value="SEP73148.1"/>
    <property type="molecule type" value="Genomic_DNA"/>
</dbReference>
<dbReference type="PANTHER" id="PTHR48081:SF8">
    <property type="entry name" value="ALPHA_BETA HYDROLASE FOLD-3 DOMAIN-CONTAINING PROTEIN-RELATED"/>
    <property type="match status" value="1"/>
</dbReference>
<dbReference type="PANTHER" id="PTHR48081">
    <property type="entry name" value="AB HYDROLASE SUPERFAMILY PROTEIN C4A8.06C"/>
    <property type="match status" value="1"/>
</dbReference>
<dbReference type="InterPro" id="IPR013094">
    <property type="entry name" value="AB_hydrolase_3"/>
</dbReference>
<dbReference type="InterPro" id="IPR050300">
    <property type="entry name" value="GDXG_lipolytic_enzyme"/>
</dbReference>
<dbReference type="Proteomes" id="UP000199647">
    <property type="component" value="Unassembled WGS sequence"/>
</dbReference>
<evidence type="ECO:0000256" key="1">
    <source>
        <dbReference type="ARBA" id="ARBA00010515"/>
    </source>
</evidence>
<dbReference type="GO" id="GO:0016787">
    <property type="term" value="F:hydrolase activity"/>
    <property type="evidence" value="ECO:0007669"/>
    <property type="project" value="UniProtKB-KW"/>
</dbReference>
<feature type="domain" description="Alpha/beta hydrolase fold-3" evidence="4">
    <location>
        <begin position="78"/>
        <end position="284"/>
    </location>
</feature>
<dbReference type="Gene3D" id="3.40.50.1820">
    <property type="entry name" value="alpha/beta hydrolase"/>
    <property type="match status" value="1"/>
</dbReference>
<evidence type="ECO:0000256" key="3">
    <source>
        <dbReference type="PROSITE-ProRule" id="PRU10038"/>
    </source>
</evidence>
<dbReference type="SUPFAM" id="SSF53474">
    <property type="entry name" value="alpha/beta-Hydrolases"/>
    <property type="match status" value="1"/>
</dbReference>
<evidence type="ECO:0000256" key="2">
    <source>
        <dbReference type="ARBA" id="ARBA00022801"/>
    </source>
</evidence>
<comment type="similarity">
    <text evidence="1">Belongs to the 'GDXG' lipolytic enzyme family.</text>
</comment>
<evidence type="ECO:0000259" key="4">
    <source>
        <dbReference type="Pfam" id="PF07859"/>
    </source>
</evidence>
<dbReference type="Pfam" id="PF07859">
    <property type="entry name" value="Abhydrolase_3"/>
    <property type="match status" value="1"/>
</dbReference>
<dbReference type="PROSITE" id="PS01174">
    <property type="entry name" value="LIPASE_GDXG_SER"/>
    <property type="match status" value="1"/>
</dbReference>
<name>A0A1H9AAW9_9HYPH</name>
<reference evidence="5 6" key="1">
    <citation type="submission" date="2016-10" db="EMBL/GenBank/DDBJ databases">
        <authorList>
            <person name="de Groot N.N."/>
        </authorList>
    </citation>
    <scope>NUCLEOTIDE SEQUENCE [LARGE SCALE GENOMIC DNA]</scope>
    <source>
        <strain evidence="5 6">A52C2</strain>
    </source>
</reference>
<proteinExistence type="inferred from homology"/>